<gene>
    <name evidence="2" type="ORF">GON04_03430</name>
</gene>
<feature type="domain" description="Amidase" evidence="1">
    <location>
        <begin position="33"/>
        <end position="458"/>
    </location>
</feature>
<dbReference type="EMBL" id="WSEL01000003">
    <property type="protein sequence ID" value="MVQ28483.1"/>
    <property type="molecule type" value="Genomic_DNA"/>
</dbReference>
<accession>A0A6N8IRI5</accession>
<comment type="caution">
    <text evidence="2">The sequence shown here is derived from an EMBL/GenBank/DDBJ whole genome shotgun (WGS) entry which is preliminary data.</text>
</comment>
<proteinExistence type="predicted"/>
<dbReference type="SUPFAM" id="SSF75304">
    <property type="entry name" value="Amidase signature (AS) enzymes"/>
    <property type="match status" value="1"/>
</dbReference>
<dbReference type="Gene3D" id="3.90.1300.10">
    <property type="entry name" value="Amidase signature (AS) domain"/>
    <property type="match status" value="1"/>
</dbReference>
<dbReference type="AlphaFoldDB" id="A0A6N8IRI5"/>
<protein>
    <submittedName>
        <fullName evidence="2">Amidase</fullName>
    </submittedName>
</protein>
<organism evidence="2 3">
    <name type="scientific">Ramlibacter pinisoli</name>
    <dbReference type="NCBI Taxonomy" id="2682844"/>
    <lineage>
        <taxon>Bacteria</taxon>
        <taxon>Pseudomonadati</taxon>
        <taxon>Pseudomonadota</taxon>
        <taxon>Betaproteobacteria</taxon>
        <taxon>Burkholderiales</taxon>
        <taxon>Comamonadaceae</taxon>
        <taxon>Ramlibacter</taxon>
    </lineage>
</organism>
<dbReference type="InterPro" id="IPR023631">
    <property type="entry name" value="Amidase_dom"/>
</dbReference>
<evidence type="ECO:0000313" key="2">
    <source>
        <dbReference type="EMBL" id="MVQ28483.1"/>
    </source>
</evidence>
<dbReference type="GO" id="GO:0003824">
    <property type="term" value="F:catalytic activity"/>
    <property type="evidence" value="ECO:0007669"/>
    <property type="project" value="InterPro"/>
</dbReference>
<keyword evidence="3" id="KW-1185">Reference proteome</keyword>
<dbReference type="InterPro" id="IPR000120">
    <property type="entry name" value="Amidase"/>
</dbReference>
<reference evidence="2 3" key="1">
    <citation type="submission" date="2019-12" db="EMBL/GenBank/DDBJ databases">
        <authorList>
            <person name="Huq M.A."/>
        </authorList>
    </citation>
    <scope>NUCLEOTIDE SEQUENCE [LARGE SCALE GENOMIC DNA]</scope>
    <source>
        <strain evidence="2 3">MAH-25</strain>
    </source>
</reference>
<evidence type="ECO:0000313" key="3">
    <source>
        <dbReference type="Proteomes" id="UP000469385"/>
    </source>
</evidence>
<dbReference type="InterPro" id="IPR036928">
    <property type="entry name" value="AS_sf"/>
</dbReference>
<dbReference type="PANTHER" id="PTHR11895:SF76">
    <property type="entry name" value="INDOLEACETAMIDE HYDROLASE"/>
    <property type="match status" value="1"/>
</dbReference>
<evidence type="ECO:0000259" key="1">
    <source>
        <dbReference type="Pfam" id="PF01425"/>
    </source>
</evidence>
<dbReference type="Pfam" id="PF01425">
    <property type="entry name" value="Amidase"/>
    <property type="match status" value="1"/>
</dbReference>
<dbReference type="PANTHER" id="PTHR11895">
    <property type="entry name" value="TRANSAMIDASE"/>
    <property type="match status" value="1"/>
</dbReference>
<sequence>MTMGVAQLESDLTRLGAVEQRDLVRARKVSPVELLDAHLAAIARLNPVLNAIVTLCTEEARKAARQAEDAVMRGGDLGILHGLPVVIKDITETAGIRTTYGSPLYADHVPDHDAEVVARLKRAGAIILGKSNTPEFAAGASTVNAVFGATRNPWNPALSPAGSSGGSAAAVASGMVPLAQGTDFGCSVRIPAAFCGIVGLRTTPGLIPNDPMALPWDPGQVHGPLARKAEDAALMLDAMVGLDPLWPISVAPTWRSALDEVRGANDIAGLRIAYVSDIAGIGVDPEVERVCRAAVHRLAADGARVDEIAFSAAEGREAYMTLRADWMVGQQFERLHLLDKMGKNLAGNVRDGLEVGSRDMAAAQQVRAGLLRKFRQLFGDYDFLITPAAPVEPFPVEQGFPDSIGGVKLSNYVDWIAPAYLVTLMSLVGCSVPAGLSRSGLPVGLQIIGPRFSEPRVLGLARHVQQVLPIGWPREDVRR</sequence>
<name>A0A6N8IRI5_9BURK</name>
<dbReference type="Proteomes" id="UP000469385">
    <property type="component" value="Unassembled WGS sequence"/>
</dbReference>